<feature type="compositionally biased region" description="Basic and acidic residues" evidence="9">
    <location>
        <begin position="388"/>
        <end position="405"/>
    </location>
</feature>
<dbReference type="GO" id="GO:0005732">
    <property type="term" value="C:sno(s)RNA-containing ribonucleoprotein complex"/>
    <property type="evidence" value="ECO:0007669"/>
    <property type="project" value="UniProtKB-UniRule"/>
</dbReference>
<feature type="compositionally biased region" description="Basic residues" evidence="9">
    <location>
        <begin position="368"/>
        <end position="380"/>
    </location>
</feature>
<dbReference type="Proteomes" id="UP000297716">
    <property type="component" value="Unassembled WGS sequence"/>
</dbReference>
<evidence type="ECO:0000256" key="6">
    <source>
        <dbReference type="ARBA" id="ARBA00029455"/>
    </source>
</evidence>
<evidence type="ECO:0000256" key="9">
    <source>
        <dbReference type="SAM" id="MobiDB-lite"/>
    </source>
</evidence>
<evidence type="ECO:0000313" key="11">
    <source>
        <dbReference type="Proteomes" id="UP000297716"/>
    </source>
</evidence>
<keyword evidence="11" id="KW-1185">Reference proteome</keyword>
<dbReference type="EMBL" id="SKBN01000519">
    <property type="protein sequence ID" value="TGJ76160.1"/>
    <property type="molecule type" value="Genomic_DNA"/>
</dbReference>
<evidence type="ECO:0000256" key="2">
    <source>
        <dbReference type="ARBA" id="ARBA00022517"/>
    </source>
</evidence>
<keyword evidence="4 7" id="KW-0539">Nucleus</keyword>
<feature type="compositionally biased region" description="Acidic residues" evidence="9">
    <location>
        <begin position="306"/>
        <end position="323"/>
    </location>
</feature>
<feature type="region of interest" description="Disordered" evidence="9">
    <location>
        <begin position="148"/>
        <end position="442"/>
    </location>
</feature>
<feature type="coiled-coil region" evidence="8">
    <location>
        <begin position="121"/>
        <end position="148"/>
    </location>
</feature>
<dbReference type="GO" id="GO:0006364">
    <property type="term" value="P:rRNA processing"/>
    <property type="evidence" value="ECO:0007669"/>
    <property type="project" value="UniProtKB-KW"/>
</dbReference>
<evidence type="ECO:0000256" key="3">
    <source>
        <dbReference type="ARBA" id="ARBA00022552"/>
    </source>
</evidence>
<dbReference type="InterPro" id="IPR012173">
    <property type="entry name" value="Mpp10"/>
</dbReference>
<dbReference type="AlphaFoldDB" id="A0A4Z0YB15"/>
<organism evidence="10 11">
    <name type="scientific">Xylaria hypoxylon</name>
    <dbReference type="NCBI Taxonomy" id="37992"/>
    <lineage>
        <taxon>Eukaryota</taxon>
        <taxon>Fungi</taxon>
        <taxon>Dikarya</taxon>
        <taxon>Ascomycota</taxon>
        <taxon>Pezizomycotina</taxon>
        <taxon>Sordariomycetes</taxon>
        <taxon>Xylariomycetidae</taxon>
        <taxon>Xylariales</taxon>
        <taxon>Xylariaceae</taxon>
        <taxon>Xylaria</taxon>
    </lineage>
</organism>
<feature type="compositionally biased region" description="Acidic residues" evidence="9">
    <location>
        <begin position="270"/>
        <end position="280"/>
    </location>
</feature>
<keyword evidence="2 7" id="KW-0690">Ribosome biogenesis</keyword>
<comment type="caution">
    <text evidence="10">The sequence shown here is derived from an EMBL/GenBank/DDBJ whole genome shotgun (WGS) entry which is preliminary data.</text>
</comment>
<sequence length="742" mass="82568">MTSTSHTLTNAPSLGFLSALTDSTRPSSGMEMLALFEAIKAGNRHDFLQPSASLPNASLQLAKATLDAYASQLSDEQQQRQKEANKKRKRSDQSRRPIEVLKVRKLHVDGFESGQVWQQAKRIITSTLQDAEQMLQDLEDRNEIQINGANGITDPSELDGSDLDSDPSDDDSIGEFDEDVEGEVGDEEFEDEISDDEPEDVGLLENEAEAISEEEEEGGGEDDLDEDEDDDEPEPLIEDPNGLNDAFFSIDEFNKQTQMWENADARADPDVDQGSEDDELDWHADLSLAKQPATKTKSKKSKKLEDDEDEEMQSSFEDDDDEGGPIFGNMDLDALEGDSEIEDEVDAEDSADEVNANDVFYKDFFAPPRRKGATQSRPRKFANAERGVPAKEEVERAMADVRRDLFEDESEREDSEDALSDVSASNPKSRRSAHERRQAKLAEEIRKLEAGNVAKKDWTMSGEARGIERPMNSLLEEDLDFEHAGKPVAVITPDVNESIEDLIKRRILAKEFDEVIRRRPDAAEFSSNTRRGLANVEDTKSKQGLAEIYEEQHVKNANPDSYVSKSDEKLRKEEVEVEQMWKEISSKLDALSSWHYKPKPVAPTLTIVPDVATISMEDAQPTTAQGVGGGDKTLAPQEVYKAGKDNAEKGEIVAKSGLPVAKQEMTREDKTRKRRREKERIRKADGLDSNKPQNAKAQQRKETLGSLKKGGVMVINKKGEVVDIDGNKAKATKAASSGTFKL</sequence>
<dbReference type="GO" id="GO:0034457">
    <property type="term" value="C:Mpp10 complex"/>
    <property type="evidence" value="ECO:0007669"/>
    <property type="project" value="UniProtKB-UniRule"/>
</dbReference>
<comment type="function">
    <text evidence="7">Involved in nucleolar processing of pre-18S ribosomal RNA.</text>
</comment>
<feature type="region of interest" description="Disordered" evidence="9">
    <location>
        <begin position="72"/>
        <end position="96"/>
    </location>
</feature>
<accession>A0A4Z0YB15</accession>
<dbReference type="PIRSF" id="PIRSF017300">
    <property type="entry name" value="snoRNP_Mpp10"/>
    <property type="match status" value="1"/>
</dbReference>
<keyword evidence="5 7" id="KW-0687">Ribonucleoprotein</keyword>
<feature type="region of interest" description="Disordered" evidence="9">
    <location>
        <begin position="645"/>
        <end position="710"/>
    </location>
</feature>
<evidence type="ECO:0000256" key="4">
    <source>
        <dbReference type="ARBA" id="ARBA00023242"/>
    </source>
</evidence>
<evidence type="ECO:0000256" key="1">
    <source>
        <dbReference type="ARBA" id="ARBA00004604"/>
    </source>
</evidence>
<feature type="compositionally biased region" description="Acidic residues" evidence="9">
    <location>
        <begin position="333"/>
        <end position="352"/>
    </location>
</feature>
<keyword evidence="3 7" id="KW-0698">rRNA processing</keyword>
<name>A0A4Z0YB15_9PEZI</name>
<feature type="compositionally biased region" description="Basic and acidic residues" evidence="9">
    <location>
        <begin position="678"/>
        <end position="688"/>
    </location>
</feature>
<dbReference type="GO" id="GO:0032040">
    <property type="term" value="C:small-subunit processome"/>
    <property type="evidence" value="ECO:0007669"/>
    <property type="project" value="TreeGrafter"/>
</dbReference>
<evidence type="ECO:0000256" key="5">
    <source>
        <dbReference type="ARBA" id="ARBA00023274"/>
    </source>
</evidence>
<comment type="similarity">
    <text evidence="6 7">Belongs to the MPP10 family.</text>
</comment>
<feature type="compositionally biased region" description="Acidic residues" evidence="9">
    <location>
        <begin position="406"/>
        <end position="419"/>
    </location>
</feature>
<proteinExistence type="inferred from homology"/>
<feature type="compositionally biased region" description="Acidic residues" evidence="9">
    <location>
        <begin position="156"/>
        <end position="237"/>
    </location>
</feature>
<evidence type="ECO:0000313" key="10">
    <source>
        <dbReference type="EMBL" id="TGJ76160.1"/>
    </source>
</evidence>
<comment type="subcellular location">
    <subcellularLocation>
        <location evidence="1 7">Nucleus</location>
        <location evidence="1 7">Nucleolus</location>
    </subcellularLocation>
</comment>
<reference evidence="10 11" key="1">
    <citation type="submission" date="2019-03" db="EMBL/GenBank/DDBJ databases">
        <title>Draft genome sequence of Xylaria hypoxylon DSM 108379, a ubiquitous saprotrophic-parasitic fungi on hardwood.</title>
        <authorList>
            <person name="Buettner E."/>
            <person name="Leonhardt S."/>
            <person name="Gebauer A.M."/>
            <person name="Liers C."/>
            <person name="Hofrichter M."/>
            <person name="Kellner H."/>
        </authorList>
    </citation>
    <scope>NUCLEOTIDE SEQUENCE [LARGE SCALE GENOMIC DNA]</scope>
    <source>
        <strain evidence="10 11">DSM 108379</strain>
    </source>
</reference>
<gene>
    <name evidence="10" type="ORF">E0Z10_g10910</name>
</gene>
<dbReference type="OrthoDB" id="445326at2759"/>
<evidence type="ECO:0000256" key="8">
    <source>
        <dbReference type="SAM" id="Coils"/>
    </source>
</evidence>
<protein>
    <recommendedName>
        <fullName evidence="7">U3 small nucleolar ribonucleoprotein protein MPP10</fullName>
    </recommendedName>
</protein>
<dbReference type="Pfam" id="PF04006">
    <property type="entry name" value="Mpp10"/>
    <property type="match status" value="1"/>
</dbReference>
<dbReference type="PANTHER" id="PTHR17039:SF0">
    <property type="entry name" value="U3 SMALL NUCLEOLAR RIBONUCLEOPROTEIN PROTEIN MPP10"/>
    <property type="match status" value="1"/>
</dbReference>
<dbReference type="STRING" id="37992.A0A4Z0YB15"/>
<dbReference type="PANTHER" id="PTHR17039">
    <property type="entry name" value="U3 SMALL NUCLEOLAR RIBONUCLEOPROTEIN PROTEIN MPP10"/>
    <property type="match status" value="1"/>
</dbReference>
<keyword evidence="8" id="KW-0175">Coiled coil</keyword>
<evidence type="ECO:0000256" key="7">
    <source>
        <dbReference type="PIRNR" id="PIRNR017300"/>
    </source>
</evidence>